<reference evidence="2 3" key="1">
    <citation type="journal article" date="2012" name="Science">
        <title>The Paleozoic origin of enzymatic lignin decomposition reconstructed from 31 fungal genomes.</title>
        <authorList>
            <person name="Floudas D."/>
            <person name="Binder M."/>
            <person name="Riley R."/>
            <person name="Barry K."/>
            <person name="Blanchette R.A."/>
            <person name="Henrissat B."/>
            <person name="Martinez A.T."/>
            <person name="Otillar R."/>
            <person name="Spatafora J.W."/>
            <person name="Yadav J.S."/>
            <person name="Aerts A."/>
            <person name="Benoit I."/>
            <person name="Boyd A."/>
            <person name="Carlson A."/>
            <person name="Copeland A."/>
            <person name="Coutinho P.M."/>
            <person name="de Vries R.P."/>
            <person name="Ferreira P."/>
            <person name="Findley K."/>
            <person name="Foster B."/>
            <person name="Gaskell J."/>
            <person name="Glotzer D."/>
            <person name="Gorecki P."/>
            <person name="Heitman J."/>
            <person name="Hesse C."/>
            <person name="Hori C."/>
            <person name="Igarashi K."/>
            <person name="Jurgens J.A."/>
            <person name="Kallen N."/>
            <person name="Kersten P."/>
            <person name="Kohler A."/>
            <person name="Kuees U."/>
            <person name="Kumar T.K.A."/>
            <person name="Kuo A."/>
            <person name="LaButti K."/>
            <person name="Larrondo L.F."/>
            <person name="Lindquist E."/>
            <person name="Ling A."/>
            <person name="Lombard V."/>
            <person name="Lucas S."/>
            <person name="Lundell T."/>
            <person name="Martin R."/>
            <person name="McLaughlin D.J."/>
            <person name="Morgenstern I."/>
            <person name="Morin E."/>
            <person name="Murat C."/>
            <person name="Nagy L.G."/>
            <person name="Nolan M."/>
            <person name="Ohm R.A."/>
            <person name="Patyshakuliyeva A."/>
            <person name="Rokas A."/>
            <person name="Ruiz-Duenas F.J."/>
            <person name="Sabat G."/>
            <person name="Salamov A."/>
            <person name="Samejima M."/>
            <person name="Schmutz J."/>
            <person name="Slot J.C."/>
            <person name="St John F."/>
            <person name="Stenlid J."/>
            <person name="Sun H."/>
            <person name="Sun S."/>
            <person name="Syed K."/>
            <person name="Tsang A."/>
            <person name="Wiebenga A."/>
            <person name="Young D."/>
            <person name="Pisabarro A."/>
            <person name="Eastwood D.C."/>
            <person name="Martin F."/>
            <person name="Cullen D."/>
            <person name="Grigoriev I.V."/>
            <person name="Hibbett D.S."/>
        </authorList>
    </citation>
    <scope>NUCLEOTIDE SEQUENCE [LARGE SCALE GENOMIC DNA]</scope>
    <source>
        <strain evidence="2 3">ATCC 11539</strain>
    </source>
</reference>
<feature type="compositionally biased region" description="Polar residues" evidence="1">
    <location>
        <begin position="208"/>
        <end position="217"/>
    </location>
</feature>
<dbReference type="GeneID" id="19303401"/>
<accession>S7RZA0</accession>
<proteinExistence type="predicted"/>
<feature type="compositionally biased region" description="Pro residues" evidence="1">
    <location>
        <begin position="54"/>
        <end position="65"/>
    </location>
</feature>
<organism evidence="2 3">
    <name type="scientific">Gloeophyllum trabeum (strain ATCC 11539 / FP-39264 / Madison 617)</name>
    <name type="common">Brown rot fungus</name>
    <dbReference type="NCBI Taxonomy" id="670483"/>
    <lineage>
        <taxon>Eukaryota</taxon>
        <taxon>Fungi</taxon>
        <taxon>Dikarya</taxon>
        <taxon>Basidiomycota</taxon>
        <taxon>Agaricomycotina</taxon>
        <taxon>Agaricomycetes</taxon>
        <taxon>Gloeophyllales</taxon>
        <taxon>Gloeophyllaceae</taxon>
        <taxon>Gloeophyllum</taxon>
    </lineage>
</organism>
<feature type="compositionally biased region" description="Low complexity" evidence="1">
    <location>
        <begin position="70"/>
        <end position="97"/>
    </location>
</feature>
<feature type="region of interest" description="Disordered" evidence="1">
    <location>
        <begin position="1"/>
        <end position="102"/>
    </location>
</feature>
<sequence length="471" mass="51259">MANQTTDTSSDERQPKSRSTFRRTNPFPALSAPPASLPPSTFGAEIYDGSRPPSVSPPPDSPPPLVQARPSPHILTSSHSTSSCSSVSPSPQSDPASQNVHPVILDASPVLIHNPQDPSSRLYSVAKSGVISYEEQAKVAPAPEAGYAQPSRYQYSTSNAYASASSPVSPVHQGDAHPSSQGQSLASHHVSPVDPSPHVSTYHGRTYESYQNVHPSQPQIPPSDHQHQRSPSDVYAQYPSQNTSRHAISHISQPRPQLLPYGQHSHSGYPHSSSPTSVPHSISPLESERATPVHQQVRPGEHISTHTLSRQPTLESASFSANEGSFASVYNAQGESNDPAVLPNSGYSYTYRRDVDHHVPYSQPRSQYLLPQSQPATVPPSRYPSPRRGLPPMDVTRPVDGVAQVYTQLPPHQSPHVQHVVEPEVHGYAQYQQTYDSSQSTSYLHQPQPVMPGTHYQTVVAPVNGHDWREP</sequence>
<feature type="compositionally biased region" description="Polar residues" evidence="1">
    <location>
        <begin position="238"/>
        <end position="255"/>
    </location>
</feature>
<evidence type="ECO:0000313" key="2">
    <source>
        <dbReference type="EMBL" id="EPQ58769.1"/>
    </source>
</evidence>
<name>S7RZA0_GLOTA</name>
<dbReference type="Proteomes" id="UP000030669">
    <property type="component" value="Unassembled WGS sequence"/>
</dbReference>
<feature type="compositionally biased region" description="Low complexity" evidence="1">
    <location>
        <begin position="261"/>
        <end position="284"/>
    </location>
</feature>
<dbReference type="HOGENOM" id="CLU_687086_0_0_1"/>
<feature type="region of interest" description="Disordered" evidence="1">
    <location>
        <begin position="159"/>
        <end position="319"/>
    </location>
</feature>
<feature type="compositionally biased region" description="Low complexity" evidence="1">
    <location>
        <begin position="159"/>
        <end position="171"/>
    </location>
</feature>
<evidence type="ECO:0000256" key="1">
    <source>
        <dbReference type="SAM" id="MobiDB-lite"/>
    </source>
</evidence>
<dbReference type="AlphaFoldDB" id="S7RZA0"/>
<feature type="compositionally biased region" description="Polar residues" evidence="1">
    <location>
        <begin position="305"/>
        <end position="319"/>
    </location>
</feature>
<keyword evidence="3" id="KW-1185">Reference proteome</keyword>
<dbReference type="RefSeq" id="XP_007861932.1">
    <property type="nucleotide sequence ID" value="XM_007863741.1"/>
</dbReference>
<dbReference type="KEGG" id="gtr:GLOTRDRAFT_135848"/>
<evidence type="ECO:0000313" key="3">
    <source>
        <dbReference type="Proteomes" id="UP000030669"/>
    </source>
</evidence>
<feature type="non-terminal residue" evidence="2">
    <location>
        <position position="471"/>
    </location>
</feature>
<gene>
    <name evidence="2" type="ORF">GLOTRDRAFT_135848</name>
</gene>
<dbReference type="OMA" id="EPYYPSH"/>
<protein>
    <submittedName>
        <fullName evidence="2">Uncharacterized protein</fullName>
    </submittedName>
</protein>
<dbReference type="EMBL" id="KB469297">
    <property type="protein sequence ID" value="EPQ58769.1"/>
    <property type="molecule type" value="Genomic_DNA"/>
</dbReference>
<feature type="compositionally biased region" description="Low complexity" evidence="1">
    <location>
        <begin position="28"/>
        <end position="40"/>
    </location>
</feature>